<dbReference type="EMBL" id="JAMOIM010000013">
    <property type="protein sequence ID" value="MCW6510137.1"/>
    <property type="molecule type" value="Genomic_DNA"/>
</dbReference>
<dbReference type="GO" id="GO:0052621">
    <property type="term" value="F:diguanylate cyclase activity"/>
    <property type="evidence" value="ECO:0007669"/>
    <property type="project" value="UniProtKB-EC"/>
</dbReference>
<dbReference type="InterPro" id="IPR043128">
    <property type="entry name" value="Rev_trsase/Diguanyl_cyclase"/>
</dbReference>
<dbReference type="PANTHER" id="PTHR45138">
    <property type="entry name" value="REGULATORY COMPONENTS OF SENSORY TRANSDUCTION SYSTEM"/>
    <property type="match status" value="1"/>
</dbReference>
<dbReference type="EC" id="2.7.7.65" evidence="1"/>
<evidence type="ECO:0000313" key="5">
    <source>
        <dbReference type="Proteomes" id="UP001165667"/>
    </source>
</evidence>
<dbReference type="SUPFAM" id="SSF55073">
    <property type="entry name" value="Nucleotide cyclase"/>
    <property type="match status" value="1"/>
</dbReference>
<evidence type="ECO:0000256" key="1">
    <source>
        <dbReference type="ARBA" id="ARBA00012528"/>
    </source>
</evidence>
<evidence type="ECO:0000259" key="3">
    <source>
        <dbReference type="PROSITE" id="PS50887"/>
    </source>
</evidence>
<dbReference type="InterPro" id="IPR000160">
    <property type="entry name" value="GGDEF_dom"/>
</dbReference>
<dbReference type="CDD" id="cd01949">
    <property type="entry name" value="GGDEF"/>
    <property type="match status" value="1"/>
</dbReference>
<dbReference type="NCBIfam" id="TIGR00254">
    <property type="entry name" value="GGDEF"/>
    <property type="match status" value="1"/>
</dbReference>
<dbReference type="SMART" id="SM00267">
    <property type="entry name" value="GGDEF"/>
    <property type="match status" value="1"/>
</dbReference>
<reference evidence="4" key="1">
    <citation type="submission" date="2022-05" db="EMBL/GenBank/DDBJ databases">
        <authorList>
            <person name="Pankratov T."/>
        </authorList>
    </citation>
    <scope>NUCLEOTIDE SEQUENCE</scope>
    <source>
        <strain evidence="4">BP6-180914</strain>
    </source>
</reference>
<accession>A0AA41Z6F9</accession>
<name>A0AA41Z6F9_9HYPH</name>
<proteinExistence type="predicted"/>
<dbReference type="RefSeq" id="WP_282586507.1">
    <property type="nucleotide sequence ID" value="NZ_JAMOIM010000013.1"/>
</dbReference>
<dbReference type="PANTHER" id="PTHR45138:SF9">
    <property type="entry name" value="DIGUANYLATE CYCLASE DGCM-RELATED"/>
    <property type="match status" value="1"/>
</dbReference>
<protein>
    <recommendedName>
        <fullName evidence="1">diguanylate cyclase</fullName>
        <ecNumber evidence="1">2.7.7.65</ecNumber>
    </recommendedName>
</protein>
<comment type="catalytic activity">
    <reaction evidence="2">
        <text>2 GTP = 3',3'-c-di-GMP + 2 diphosphate</text>
        <dbReference type="Rhea" id="RHEA:24898"/>
        <dbReference type="ChEBI" id="CHEBI:33019"/>
        <dbReference type="ChEBI" id="CHEBI:37565"/>
        <dbReference type="ChEBI" id="CHEBI:58805"/>
        <dbReference type="EC" id="2.7.7.65"/>
    </reaction>
</comment>
<dbReference type="PROSITE" id="PS50887">
    <property type="entry name" value="GGDEF"/>
    <property type="match status" value="1"/>
</dbReference>
<dbReference type="InterPro" id="IPR011990">
    <property type="entry name" value="TPR-like_helical_dom_sf"/>
</dbReference>
<dbReference type="AlphaFoldDB" id="A0AA41Z6F9"/>
<comment type="caution">
    <text evidence="4">The sequence shown here is derived from an EMBL/GenBank/DDBJ whole genome shotgun (WGS) entry which is preliminary data.</text>
</comment>
<dbReference type="Proteomes" id="UP001165667">
    <property type="component" value="Unassembled WGS sequence"/>
</dbReference>
<gene>
    <name evidence="4" type="ORF">M8523_19135</name>
</gene>
<dbReference type="SUPFAM" id="SSF48452">
    <property type="entry name" value="TPR-like"/>
    <property type="match status" value="2"/>
</dbReference>
<dbReference type="Pfam" id="PF00990">
    <property type="entry name" value="GGDEF"/>
    <property type="match status" value="1"/>
</dbReference>
<dbReference type="FunFam" id="3.30.70.270:FF:000001">
    <property type="entry name" value="Diguanylate cyclase domain protein"/>
    <property type="match status" value="1"/>
</dbReference>
<organism evidence="4 5">
    <name type="scientific">Lichenifustis flavocetrariae</name>
    <dbReference type="NCBI Taxonomy" id="2949735"/>
    <lineage>
        <taxon>Bacteria</taxon>
        <taxon>Pseudomonadati</taxon>
        <taxon>Pseudomonadota</taxon>
        <taxon>Alphaproteobacteria</taxon>
        <taxon>Hyphomicrobiales</taxon>
        <taxon>Lichenihabitantaceae</taxon>
        <taxon>Lichenifustis</taxon>
    </lineage>
</organism>
<feature type="domain" description="GGDEF" evidence="3">
    <location>
        <begin position="400"/>
        <end position="532"/>
    </location>
</feature>
<sequence>MIPGILYPPHAIAPLERSWHLCCHGDPRGALEDITEVLARFESIGDTAAIAVAKLQHAWFCFQLGHVEEGVGVTTAALAIWRESENQVGIAMATAMRAWLLLEAGVADQAVEAAAVALSMAETGQDMHASAFATNVAGVVQWYCQHPDRALELCERALDIAQTLGSTETVAWWMINVAGIHAVLATVARQRGDEATRQAQIARAIELNEHAIGLAERQGDLWCLHLGLCNAAEYLIVDDPHRARQALERCAKLPLSPLGARSHVQLSIQQACLLVRDDRHNEAVPICLATLENVGENAEARAIAHLCLSEIYEKSRDFECALKHLKLHHETLARISAESTQRRARIANILCQTQSLQDAVRAAQEQAAMLSDAILRDPLTNLYNRRAFDTIIPSLIRDAGSFAVAMFDLDHFKSINDRFTHTTGDDVLRTVAGLFKNIPEASDLAVRMGGEEFCLLFIGRDAATVCQSCERIRRSVAETDWAVLKAGLRVTVSIGVAMGGPGGDLMQIVRLADERLYTAKTNGRNRVVGVFEGDSGAISLVA</sequence>
<dbReference type="Gene3D" id="3.30.70.270">
    <property type="match status" value="1"/>
</dbReference>
<evidence type="ECO:0000313" key="4">
    <source>
        <dbReference type="EMBL" id="MCW6510137.1"/>
    </source>
</evidence>
<dbReference type="InterPro" id="IPR050469">
    <property type="entry name" value="Diguanylate_Cyclase"/>
</dbReference>
<evidence type="ECO:0000256" key="2">
    <source>
        <dbReference type="ARBA" id="ARBA00034247"/>
    </source>
</evidence>
<dbReference type="Gene3D" id="1.25.40.10">
    <property type="entry name" value="Tetratricopeptide repeat domain"/>
    <property type="match status" value="2"/>
</dbReference>
<keyword evidence="5" id="KW-1185">Reference proteome</keyword>
<dbReference type="InterPro" id="IPR029787">
    <property type="entry name" value="Nucleotide_cyclase"/>
</dbReference>